<evidence type="ECO:0000313" key="10">
    <source>
        <dbReference type="Proteomes" id="UP000613030"/>
    </source>
</evidence>
<evidence type="ECO:0000256" key="1">
    <source>
        <dbReference type="ARBA" id="ARBA00004651"/>
    </source>
</evidence>
<keyword evidence="10" id="KW-1185">Reference proteome</keyword>
<evidence type="ECO:0000256" key="6">
    <source>
        <dbReference type="ARBA" id="ARBA00022989"/>
    </source>
</evidence>
<evidence type="ECO:0000256" key="4">
    <source>
        <dbReference type="ARBA" id="ARBA00022475"/>
    </source>
</evidence>
<reference evidence="9 10" key="1">
    <citation type="submission" date="2021-01" db="EMBL/GenBank/DDBJ databases">
        <title>Chryseolinea sp. Jin1 Genome sequencing and assembly.</title>
        <authorList>
            <person name="Kim I."/>
        </authorList>
    </citation>
    <scope>NUCLEOTIDE SEQUENCE [LARGE SCALE GENOMIC DNA]</scope>
    <source>
        <strain evidence="9 10">Jin1</strain>
    </source>
</reference>
<evidence type="ECO:0000256" key="7">
    <source>
        <dbReference type="ARBA" id="ARBA00023136"/>
    </source>
</evidence>
<keyword evidence="4 8" id="KW-1003">Cell membrane</keyword>
<evidence type="ECO:0000313" key="9">
    <source>
        <dbReference type="EMBL" id="MBL0743395.1"/>
    </source>
</evidence>
<feature type="transmembrane region" description="Helical" evidence="8">
    <location>
        <begin position="71"/>
        <end position="91"/>
    </location>
</feature>
<sequence length="466" mass="49685">MNSFQEFLSTAASYIWWPVLFLILGGGLFFLFYSGFIQYRYFFHAVRILAGKDEDKNAPGQISAYKALSTALASTVGMGNLSGVAAAIALGGPGALFWMWMTSLVGMSTNFFTSTLASLYRGKDSTGEVQGGPMYVIREGLGKKWKPMATLFCVCCMIGALPIFSANQLTQALVDIGLPLAGVHETFVAIGGVTLSVQKLVIGIVVAVLVSVVIIGGIQRIGTWAGSMVPLMIVLHFISVVVILVVHADVVPYYFKLIFTDAFAAEHFHGNPFLGGVLGGLIMLGVRRATFSNEAGIGTAPMAMGASKSTAPVREGLLSMLSPVIDTIISCSLTAMAILTTGVWKTTGASGITLTSMAYREAMPYGGEVVLLVCASVFAISALFSYSYYGRKALAFMIGENKSQWYDYFYIFTIVVGAVVSLDIVLNMIDIAFALMAVPTMLSAFALAPAVKKEAAKYFGALHGKK</sequence>
<feature type="transmembrane region" description="Helical" evidence="8">
    <location>
        <begin position="364"/>
        <end position="384"/>
    </location>
</feature>
<keyword evidence="7 8" id="KW-0472">Membrane</keyword>
<dbReference type="Gene3D" id="1.20.1740.10">
    <property type="entry name" value="Amino acid/polyamine transporter I"/>
    <property type="match status" value="1"/>
</dbReference>
<dbReference type="Proteomes" id="UP000613030">
    <property type="component" value="Unassembled WGS sequence"/>
</dbReference>
<dbReference type="PROSITE" id="PS00873">
    <property type="entry name" value="NA_ALANINE_SYMP"/>
    <property type="match status" value="1"/>
</dbReference>
<accession>A0ABS1KVA2</accession>
<keyword evidence="6 8" id="KW-1133">Transmembrane helix</keyword>
<organism evidence="9 10">
    <name type="scientific">Chryseolinea lacunae</name>
    <dbReference type="NCBI Taxonomy" id="2801331"/>
    <lineage>
        <taxon>Bacteria</taxon>
        <taxon>Pseudomonadati</taxon>
        <taxon>Bacteroidota</taxon>
        <taxon>Cytophagia</taxon>
        <taxon>Cytophagales</taxon>
        <taxon>Fulvivirgaceae</taxon>
        <taxon>Chryseolinea</taxon>
    </lineage>
</organism>
<comment type="subcellular location">
    <subcellularLocation>
        <location evidence="1 8">Cell membrane</location>
        <topology evidence="1 8">Multi-pass membrane protein</topology>
    </subcellularLocation>
</comment>
<dbReference type="RefSeq" id="WP_202012705.1">
    <property type="nucleotide sequence ID" value="NZ_JAERRB010000006.1"/>
</dbReference>
<dbReference type="Pfam" id="PF01235">
    <property type="entry name" value="Na_Ala_symp"/>
    <property type="match status" value="1"/>
</dbReference>
<dbReference type="PANTHER" id="PTHR30330">
    <property type="entry name" value="AGSS FAMILY TRANSPORTER, SODIUM-ALANINE"/>
    <property type="match status" value="1"/>
</dbReference>
<evidence type="ECO:0000256" key="8">
    <source>
        <dbReference type="RuleBase" id="RU363064"/>
    </source>
</evidence>
<gene>
    <name evidence="9" type="ORF">JI741_19335</name>
</gene>
<feature type="transmembrane region" description="Helical" evidence="8">
    <location>
        <begin position="148"/>
        <end position="167"/>
    </location>
</feature>
<evidence type="ECO:0000256" key="3">
    <source>
        <dbReference type="ARBA" id="ARBA00022448"/>
    </source>
</evidence>
<dbReference type="PANTHER" id="PTHR30330:SF3">
    <property type="entry name" value="TRANSCRIPTIONAL REGULATOR, LRP FAMILY"/>
    <property type="match status" value="1"/>
</dbReference>
<dbReference type="EMBL" id="JAERRB010000006">
    <property type="protein sequence ID" value="MBL0743395.1"/>
    <property type="molecule type" value="Genomic_DNA"/>
</dbReference>
<dbReference type="InterPro" id="IPR001463">
    <property type="entry name" value="Na/Ala_symport"/>
</dbReference>
<comment type="similarity">
    <text evidence="2 8">Belongs to the alanine or glycine:cation symporter (AGCS) (TC 2.A.25) family.</text>
</comment>
<feature type="transmembrane region" description="Helical" evidence="8">
    <location>
        <begin position="431"/>
        <end position="451"/>
    </location>
</feature>
<evidence type="ECO:0000256" key="5">
    <source>
        <dbReference type="ARBA" id="ARBA00022692"/>
    </source>
</evidence>
<feature type="transmembrane region" description="Helical" evidence="8">
    <location>
        <begin position="324"/>
        <end position="344"/>
    </location>
</feature>
<keyword evidence="3 8" id="KW-0813">Transport</keyword>
<feature type="transmembrane region" description="Helical" evidence="8">
    <location>
        <begin position="405"/>
        <end position="425"/>
    </location>
</feature>
<proteinExistence type="inferred from homology"/>
<keyword evidence="5 8" id="KW-0812">Transmembrane</keyword>
<feature type="transmembrane region" description="Helical" evidence="8">
    <location>
        <begin position="228"/>
        <end position="248"/>
    </location>
</feature>
<feature type="transmembrane region" description="Helical" evidence="8">
    <location>
        <begin position="187"/>
        <end position="216"/>
    </location>
</feature>
<protein>
    <submittedName>
        <fullName evidence="9">Sodium:alanine symporter family protein</fullName>
    </submittedName>
</protein>
<keyword evidence="8" id="KW-0769">Symport</keyword>
<dbReference type="PRINTS" id="PR00175">
    <property type="entry name" value="NAALASMPORT"/>
</dbReference>
<dbReference type="NCBIfam" id="TIGR00835">
    <property type="entry name" value="agcS"/>
    <property type="match status" value="1"/>
</dbReference>
<comment type="caution">
    <text evidence="9">The sequence shown here is derived from an EMBL/GenBank/DDBJ whole genome shotgun (WGS) entry which is preliminary data.</text>
</comment>
<evidence type="ECO:0000256" key="2">
    <source>
        <dbReference type="ARBA" id="ARBA00009261"/>
    </source>
</evidence>
<feature type="transmembrane region" description="Helical" evidence="8">
    <location>
        <begin position="15"/>
        <end position="37"/>
    </location>
</feature>
<feature type="transmembrane region" description="Helical" evidence="8">
    <location>
        <begin position="268"/>
        <end position="286"/>
    </location>
</feature>
<name>A0ABS1KVA2_9BACT</name>